<comment type="caution">
    <text evidence="1">The sequence shown here is derived from an EMBL/GenBank/DDBJ whole genome shotgun (WGS) entry which is preliminary data.</text>
</comment>
<evidence type="ECO:0000313" key="1">
    <source>
        <dbReference type="EMBL" id="RVX19037.1"/>
    </source>
</evidence>
<protein>
    <submittedName>
        <fullName evidence="1">Uncharacterized protein</fullName>
    </submittedName>
</protein>
<reference evidence="1 2" key="1">
    <citation type="journal article" date="2018" name="PLoS Genet.">
        <title>Population sequencing reveals clonal diversity and ancestral inbreeding in the grapevine cultivar Chardonnay.</title>
        <authorList>
            <person name="Roach M.J."/>
            <person name="Johnson D.L."/>
            <person name="Bohlmann J."/>
            <person name="van Vuuren H.J."/>
            <person name="Jones S.J."/>
            <person name="Pretorius I.S."/>
            <person name="Schmidt S.A."/>
            <person name="Borneman A.R."/>
        </authorList>
    </citation>
    <scope>NUCLEOTIDE SEQUENCE [LARGE SCALE GENOMIC DNA]</scope>
    <source>
        <strain evidence="2">cv. Chardonnay</strain>
        <tissue evidence="1">Leaf</tissue>
    </source>
</reference>
<organism evidence="1 2">
    <name type="scientific">Vitis vinifera</name>
    <name type="common">Grape</name>
    <dbReference type="NCBI Taxonomy" id="29760"/>
    <lineage>
        <taxon>Eukaryota</taxon>
        <taxon>Viridiplantae</taxon>
        <taxon>Streptophyta</taxon>
        <taxon>Embryophyta</taxon>
        <taxon>Tracheophyta</taxon>
        <taxon>Spermatophyta</taxon>
        <taxon>Magnoliopsida</taxon>
        <taxon>eudicotyledons</taxon>
        <taxon>Gunneridae</taxon>
        <taxon>Pentapetalae</taxon>
        <taxon>rosids</taxon>
        <taxon>Vitales</taxon>
        <taxon>Vitaceae</taxon>
        <taxon>Viteae</taxon>
        <taxon>Vitis</taxon>
    </lineage>
</organism>
<dbReference type="AlphaFoldDB" id="A0A438KCV7"/>
<dbReference type="Proteomes" id="UP000288805">
    <property type="component" value="Unassembled WGS sequence"/>
</dbReference>
<evidence type="ECO:0000313" key="2">
    <source>
        <dbReference type="Proteomes" id="UP000288805"/>
    </source>
</evidence>
<name>A0A438KCV7_VITVI</name>
<dbReference type="EMBL" id="QGNW01000010">
    <property type="protein sequence ID" value="RVX19037.1"/>
    <property type="molecule type" value="Genomic_DNA"/>
</dbReference>
<accession>A0A438KCV7</accession>
<proteinExistence type="predicted"/>
<gene>
    <name evidence="1" type="ORF">CK203_007178</name>
</gene>
<sequence>MSAKIKTTNSPGHCSDLSSLLLGQPQKLYPLAEIGDKKKSGTPSRTEFASLLAMEEGSNFGKIDGVWMYGSRMGKVASGALTFLGSFMNGVGA</sequence>